<dbReference type="EMBL" id="CAJFDH010000003">
    <property type="protein sequence ID" value="CAD5215386.1"/>
    <property type="molecule type" value="Genomic_DNA"/>
</dbReference>
<feature type="compositionally biased region" description="Basic and acidic residues" evidence="4">
    <location>
        <begin position="269"/>
        <end position="282"/>
    </location>
</feature>
<organism evidence="5 6">
    <name type="scientific">Bursaphelenchus okinawaensis</name>
    <dbReference type="NCBI Taxonomy" id="465554"/>
    <lineage>
        <taxon>Eukaryota</taxon>
        <taxon>Metazoa</taxon>
        <taxon>Ecdysozoa</taxon>
        <taxon>Nematoda</taxon>
        <taxon>Chromadorea</taxon>
        <taxon>Rhabditida</taxon>
        <taxon>Tylenchina</taxon>
        <taxon>Tylenchomorpha</taxon>
        <taxon>Aphelenchoidea</taxon>
        <taxon>Aphelenchoididae</taxon>
        <taxon>Bursaphelenchus</taxon>
    </lineage>
</organism>
<comment type="subcellular location">
    <subcellularLocation>
        <location evidence="1">Nucleus</location>
    </subcellularLocation>
</comment>
<dbReference type="GO" id="GO:0033314">
    <property type="term" value="P:mitotic DNA replication checkpoint signaling"/>
    <property type="evidence" value="ECO:0007669"/>
    <property type="project" value="TreeGrafter"/>
</dbReference>
<sequence length="685" mass="78549">MEVEDHSEDVNQDCEEKSMDSHYSKSVNEEESDAENSNQYYREDDDESLQNYDDEESRQDDRSASDVEDSVPPVEERPKTKLQLLKEKALSRIKATPKLQSADFVVDLSEGCLESPKRCYNPIDESQSKFDKILNKTVTTPKSESRKDWRSIKSEYSKRMAEDRARGLIIRRKQFNEDNELSDDEEEEEEEYVDDEEEYGEEYEGDENNVADNQDEEGHVNVEADADIEDSDNEEDDVNVEDKDDEDGYIDVEGIDDEELDVGGIDNVVKGDEKDDDYKENAVVDSVDDLSDTPVGDVEESEGDEEELLIKSIRKKKNVLESDEEDIEVEDVEEIEDVNVDDVDESDMEIDVVNDSGTSDKLNEEVSSNKHFSETEEDFGDEYKASISPMEMIEEIIYDEFLNRLDETDLAQVLLELTGFLREPPSVYEKLTEKLDHIKAPQLSRKRRVQIDSDDALPVKKPVLDDDIFQFEDNVVEDVSDTQTSRVLLLDQDEEVQIKTVVDTLRWETESDVVDVGSVTKTTKAQKDYLEDEAELSGSDVGSEADDDEDVNEYLEEAGDEDNVDLDEVRGQNAKTMMKLQRDEDDRLMEHVKEKYELSESDRWDRSFRYRFRDNDNVQIDWGSNEENDENETDDPVVSINDLDTVVQKIAHGEEVVDSGISTVFKADGTNTTGDDRGKRSLQLR</sequence>
<dbReference type="GO" id="GO:0010997">
    <property type="term" value="F:anaphase-promoting complex binding"/>
    <property type="evidence" value="ECO:0007669"/>
    <property type="project" value="TreeGrafter"/>
</dbReference>
<evidence type="ECO:0000256" key="3">
    <source>
        <dbReference type="ARBA" id="ARBA00023242"/>
    </source>
</evidence>
<dbReference type="PANTHER" id="PTHR14396:SF10">
    <property type="entry name" value="CLASPIN"/>
    <property type="match status" value="1"/>
</dbReference>
<evidence type="ECO:0000313" key="5">
    <source>
        <dbReference type="EMBL" id="CAD5215386.1"/>
    </source>
</evidence>
<dbReference type="EMBL" id="CAJFCW020000003">
    <property type="protein sequence ID" value="CAG9103972.1"/>
    <property type="molecule type" value="Genomic_DNA"/>
</dbReference>
<keyword evidence="6" id="KW-1185">Reference proteome</keyword>
<dbReference type="InterPro" id="IPR024146">
    <property type="entry name" value="Claspin"/>
</dbReference>
<proteinExistence type="predicted"/>
<feature type="compositionally biased region" description="Basic and acidic residues" evidence="4">
    <location>
        <begin position="14"/>
        <end position="23"/>
    </location>
</feature>
<evidence type="ECO:0000256" key="4">
    <source>
        <dbReference type="SAM" id="MobiDB-lite"/>
    </source>
</evidence>
<reference evidence="5" key="1">
    <citation type="submission" date="2020-09" db="EMBL/GenBank/DDBJ databases">
        <authorList>
            <person name="Kikuchi T."/>
        </authorList>
    </citation>
    <scope>NUCLEOTIDE SEQUENCE</scope>
    <source>
        <strain evidence="5">SH1</strain>
    </source>
</reference>
<comment type="caution">
    <text evidence="5">The sequence shown here is derived from an EMBL/GenBank/DDBJ whole genome shotgun (WGS) entry which is preliminary data.</text>
</comment>
<dbReference type="PANTHER" id="PTHR14396">
    <property type="entry name" value="CLASPIN"/>
    <property type="match status" value="1"/>
</dbReference>
<dbReference type="AlphaFoldDB" id="A0A811KJA4"/>
<accession>A0A811KJA4</accession>
<name>A0A811KJA4_9BILA</name>
<gene>
    <name evidence="5" type="ORF">BOKJ2_LOCUS6067</name>
</gene>
<feature type="compositionally biased region" description="Acidic residues" evidence="4">
    <location>
        <begin position="177"/>
        <end position="215"/>
    </location>
</feature>
<evidence type="ECO:0000256" key="2">
    <source>
        <dbReference type="ARBA" id="ARBA00022553"/>
    </source>
</evidence>
<dbReference type="GO" id="GO:0005634">
    <property type="term" value="C:nucleus"/>
    <property type="evidence" value="ECO:0007669"/>
    <property type="project" value="UniProtKB-SubCell"/>
</dbReference>
<evidence type="ECO:0000256" key="1">
    <source>
        <dbReference type="ARBA" id="ARBA00004123"/>
    </source>
</evidence>
<feature type="region of interest" description="Disordered" evidence="4">
    <location>
        <begin position="1"/>
        <end position="82"/>
    </location>
</feature>
<feature type="compositionally biased region" description="Acidic residues" evidence="4">
    <location>
        <begin position="43"/>
        <end position="58"/>
    </location>
</feature>
<dbReference type="Proteomes" id="UP000783686">
    <property type="component" value="Unassembled WGS sequence"/>
</dbReference>
<feature type="region of interest" description="Disordered" evidence="4">
    <location>
        <begin position="665"/>
        <end position="685"/>
    </location>
</feature>
<dbReference type="OrthoDB" id="5877893at2759"/>
<protein>
    <submittedName>
        <fullName evidence="5">Uncharacterized protein</fullName>
    </submittedName>
</protein>
<dbReference type="Proteomes" id="UP000614601">
    <property type="component" value="Unassembled WGS sequence"/>
</dbReference>
<feature type="compositionally biased region" description="Acidic residues" evidence="4">
    <location>
        <begin position="286"/>
        <end position="306"/>
    </location>
</feature>
<feature type="compositionally biased region" description="Acidic residues" evidence="4">
    <location>
        <begin position="224"/>
        <end position="261"/>
    </location>
</feature>
<feature type="region of interest" description="Disordered" evidence="4">
    <location>
        <begin position="169"/>
        <end position="306"/>
    </location>
</feature>
<feature type="compositionally biased region" description="Acidic residues" evidence="4">
    <location>
        <begin position="1"/>
        <end position="13"/>
    </location>
</feature>
<keyword evidence="3" id="KW-0539">Nucleus</keyword>
<keyword evidence="2" id="KW-0597">Phosphoprotein</keyword>
<dbReference type="GO" id="GO:0007095">
    <property type="term" value="P:mitotic G2 DNA damage checkpoint signaling"/>
    <property type="evidence" value="ECO:0007669"/>
    <property type="project" value="TreeGrafter"/>
</dbReference>
<evidence type="ECO:0000313" key="6">
    <source>
        <dbReference type="Proteomes" id="UP000614601"/>
    </source>
</evidence>